<accession>A0AAW4NDC5</accession>
<dbReference type="AlphaFoldDB" id="A0AAW4NDC5"/>
<proteinExistence type="predicted"/>
<dbReference type="Proteomes" id="UP001196316">
    <property type="component" value="Unassembled WGS sequence"/>
</dbReference>
<dbReference type="RefSeq" id="WP_217326865.1">
    <property type="nucleotide sequence ID" value="NZ_JAHOEK010000030.1"/>
</dbReference>
<organism evidence="1 2">
    <name type="scientific">Segatella copri</name>
    <dbReference type="NCBI Taxonomy" id="165179"/>
    <lineage>
        <taxon>Bacteria</taxon>
        <taxon>Pseudomonadati</taxon>
        <taxon>Bacteroidota</taxon>
        <taxon>Bacteroidia</taxon>
        <taxon>Bacteroidales</taxon>
        <taxon>Prevotellaceae</taxon>
        <taxon>Segatella</taxon>
    </lineage>
</organism>
<evidence type="ECO:0000313" key="2">
    <source>
        <dbReference type="Proteomes" id="UP001196316"/>
    </source>
</evidence>
<name>A0AAW4NDC5_9BACT</name>
<dbReference type="EMBL" id="JAHOEP010000031">
    <property type="protein sequence ID" value="MBV3408942.1"/>
    <property type="molecule type" value="Genomic_DNA"/>
</dbReference>
<comment type="caution">
    <text evidence="1">The sequence shown here is derived from an EMBL/GenBank/DDBJ whole genome shotgun (WGS) entry which is preliminary data.</text>
</comment>
<gene>
    <name evidence="1" type="ORF">KSW80_11105</name>
</gene>
<sequence>MKLDSIVPNAHYDNEHGQPKVIEKDNDGSFLYRYNIKPEMKIPEGEEEEKQVGFSCCEIRVWEHPTKPVLKKAIIRSVIDETAEFDLVNSYNKDLMGIKKDAKAIADYTEYLQFTEDVDAMLVNDLSNNPINY</sequence>
<reference evidence="1" key="1">
    <citation type="submission" date="2021-06" db="EMBL/GenBank/DDBJ databases">
        <title>Collection of gut derived symbiotic bacterial strains cultured from healthy donors.</title>
        <authorList>
            <person name="Lin H."/>
            <person name="Littmann E."/>
            <person name="Pamer E.G."/>
        </authorList>
    </citation>
    <scope>NUCLEOTIDE SEQUENCE</scope>
    <source>
        <strain evidence="1">MSK.21.60</strain>
    </source>
</reference>
<protein>
    <submittedName>
        <fullName evidence="1">Uncharacterized protein</fullName>
    </submittedName>
</protein>
<evidence type="ECO:0000313" key="1">
    <source>
        <dbReference type="EMBL" id="MBV3408942.1"/>
    </source>
</evidence>